<feature type="domain" description="Protein-glutamine gamma-glutamyltransferase-like C-terminal" evidence="2">
    <location>
        <begin position="128"/>
        <end position="193"/>
    </location>
</feature>
<evidence type="ECO:0000313" key="3">
    <source>
        <dbReference type="EMBL" id="GIG55398.1"/>
    </source>
</evidence>
<keyword evidence="1" id="KW-0472">Membrane</keyword>
<dbReference type="EMBL" id="BONR01000005">
    <property type="protein sequence ID" value="GIG55398.1"/>
    <property type="molecule type" value="Genomic_DNA"/>
</dbReference>
<dbReference type="RefSeq" id="WP_203656843.1">
    <property type="nucleotide sequence ID" value="NZ_BONR01000005.1"/>
</dbReference>
<keyword evidence="1" id="KW-1133">Transmembrane helix</keyword>
<gene>
    <name evidence="3" type="ORF">Dac01nite_21500</name>
</gene>
<dbReference type="Proteomes" id="UP000652354">
    <property type="component" value="Unassembled WGS sequence"/>
</dbReference>
<feature type="transmembrane region" description="Helical" evidence="1">
    <location>
        <begin position="56"/>
        <end position="80"/>
    </location>
</feature>
<name>A0A919Q734_9MICO</name>
<evidence type="ECO:0000313" key="4">
    <source>
        <dbReference type="Proteomes" id="UP000652354"/>
    </source>
</evidence>
<keyword evidence="1" id="KW-0812">Transmembrane</keyword>
<protein>
    <recommendedName>
        <fullName evidence="2">Protein-glutamine gamma-glutamyltransferase-like C-terminal domain-containing protein</fullName>
    </recommendedName>
</protein>
<evidence type="ECO:0000256" key="1">
    <source>
        <dbReference type="SAM" id="Phobius"/>
    </source>
</evidence>
<proteinExistence type="predicted"/>
<sequence>MLLDVPVDPDADTAREWAVDELAKPEYREGSGFSLDALWDWLGDLFDRIGDAGGSLGIPGALVVGLIVAAALALITWLVLGPLRRSRQGASAGAVFDDDSRPWRQIRDSARDAQSRGDWDLAVVEWFRAAVRLELERGAILDSPGVTAHEAALRVGDAVPRARAEISMDADAFDRARYGAGGLSEAQARHAEATFTAVESYRRTEAAPS</sequence>
<keyword evidence="4" id="KW-1185">Reference proteome</keyword>
<accession>A0A919Q734</accession>
<evidence type="ECO:0000259" key="2">
    <source>
        <dbReference type="Pfam" id="PF13559"/>
    </source>
</evidence>
<dbReference type="InterPro" id="IPR025403">
    <property type="entry name" value="TgpA-like_C"/>
</dbReference>
<comment type="caution">
    <text evidence="3">The sequence shown here is derived from an EMBL/GenBank/DDBJ whole genome shotgun (WGS) entry which is preliminary data.</text>
</comment>
<dbReference type="AlphaFoldDB" id="A0A919Q734"/>
<dbReference type="Pfam" id="PF13559">
    <property type="entry name" value="DUF4129"/>
    <property type="match status" value="1"/>
</dbReference>
<reference evidence="3" key="1">
    <citation type="submission" date="2021-01" db="EMBL/GenBank/DDBJ databases">
        <title>Whole genome shotgun sequence of Demequina activiva NBRC 110675.</title>
        <authorList>
            <person name="Komaki H."/>
            <person name="Tamura T."/>
        </authorList>
    </citation>
    <scope>NUCLEOTIDE SEQUENCE</scope>
    <source>
        <strain evidence="3">NBRC 110675</strain>
    </source>
</reference>
<organism evidence="3 4">
    <name type="scientific">Demequina activiva</name>
    <dbReference type="NCBI Taxonomy" id="1582364"/>
    <lineage>
        <taxon>Bacteria</taxon>
        <taxon>Bacillati</taxon>
        <taxon>Actinomycetota</taxon>
        <taxon>Actinomycetes</taxon>
        <taxon>Micrococcales</taxon>
        <taxon>Demequinaceae</taxon>
        <taxon>Demequina</taxon>
    </lineage>
</organism>